<organism evidence="1 2">
    <name type="scientific">Carboxydothermus islandicus</name>
    <dbReference type="NCBI Taxonomy" id="661089"/>
    <lineage>
        <taxon>Bacteria</taxon>
        <taxon>Bacillati</taxon>
        <taxon>Bacillota</taxon>
        <taxon>Clostridia</taxon>
        <taxon>Thermoanaerobacterales</taxon>
        <taxon>Thermoanaerobacteraceae</taxon>
        <taxon>Carboxydothermus</taxon>
    </lineage>
</organism>
<keyword evidence="2" id="KW-1185">Reference proteome</keyword>
<accession>A0A1L8D4U9</accession>
<proteinExistence type="predicted"/>
<dbReference type="Proteomes" id="UP000187338">
    <property type="component" value="Unassembled WGS sequence"/>
</dbReference>
<dbReference type="AlphaFoldDB" id="A0A1L8D4U9"/>
<evidence type="ECO:0000313" key="1">
    <source>
        <dbReference type="EMBL" id="GAV26205.1"/>
    </source>
</evidence>
<gene>
    <name evidence="1" type="ORF">ciss_21380</name>
</gene>
<name>A0A1L8D4U9_9THEO</name>
<reference evidence="2" key="1">
    <citation type="submission" date="2016-12" db="EMBL/GenBank/DDBJ databases">
        <title>Draft Genome Sequences od Carboxydothermus pertinax and islandicus, Hydrogenogenic Carboxydotrophic Bacteria.</title>
        <authorList>
            <person name="Fukuyama Y."/>
            <person name="Ohmae K."/>
            <person name="Yoneda Y."/>
            <person name="Yoshida T."/>
            <person name="Sako Y."/>
        </authorList>
    </citation>
    <scope>NUCLEOTIDE SEQUENCE [LARGE SCALE GENOMIC DNA]</scope>
    <source>
        <strain evidence="2">SET</strain>
    </source>
</reference>
<protein>
    <submittedName>
        <fullName evidence="1">Uncharacterized protein</fullName>
    </submittedName>
</protein>
<dbReference type="EMBL" id="BDJL01000132">
    <property type="protein sequence ID" value="GAV26205.1"/>
    <property type="molecule type" value="Genomic_DNA"/>
</dbReference>
<comment type="caution">
    <text evidence="1">The sequence shown here is derived from an EMBL/GenBank/DDBJ whole genome shotgun (WGS) entry which is preliminary data.</text>
</comment>
<evidence type="ECO:0000313" key="2">
    <source>
        <dbReference type="Proteomes" id="UP000187338"/>
    </source>
</evidence>
<sequence>MDFHNRDNAIEEKMGSATHWYLTTRSPYLEEAWEIAADGFTAKGAPFSFDLGFKDKCEEVGVPWEAFIDQLKAGKSDMEIAEELGITEKLSKNLRYQFEKYGITGVTGQD</sequence>
<dbReference type="STRING" id="661089.ciss_21380"/>
<dbReference type="RefSeq" id="WP_201787798.1">
    <property type="nucleotide sequence ID" value="NZ_BDJL01000132.1"/>
</dbReference>